<sequence>MKIIILTPMEIEREKVLNALDRISNLNHIYEVIVSGIGRESTAKAMMQMPPHDICVLMGFAAVVGKEAHLPDYLHLGKPIEITNASLYGYEGGLFENGKPIITEKPKLNLPCLSSLTSDKFVRTTDLAEKTVVNMEDYTFKYLKKPQDFIVRIISDFLPHETEIDFFEEVKGIDFLEGVMAVDGYLERR</sequence>
<proteinExistence type="predicted"/>
<comment type="caution">
    <text evidence="1">The sequence shown here is derived from an EMBL/GenBank/DDBJ whole genome shotgun (WGS) entry which is preliminary data.</text>
</comment>
<reference evidence="1" key="1">
    <citation type="submission" date="2022-10" db="EMBL/GenBank/DDBJ databases">
        <title>Flavobacterium sp. nov., a bacterium isolated from lake sediment.</title>
        <authorList>
            <person name="Qu J.-H."/>
        </authorList>
    </citation>
    <scope>NUCLEOTIDE SEQUENCE</scope>
    <source>
        <strain evidence="1">TH16-21</strain>
    </source>
</reference>
<dbReference type="SUPFAM" id="SSF53167">
    <property type="entry name" value="Purine and uridine phosphorylases"/>
    <property type="match status" value="1"/>
</dbReference>
<keyword evidence="2" id="KW-1185">Reference proteome</keyword>
<name>A0ABT3EFU7_9FLAO</name>
<dbReference type="EMBL" id="JAPCIO010000002">
    <property type="protein sequence ID" value="MCW1147445.1"/>
    <property type="molecule type" value="Genomic_DNA"/>
</dbReference>
<protein>
    <recommendedName>
        <fullName evidence="3">Nucleoside phosphorylase domain-containing protein</fullName>
    </recommendedName>
</protein>
<organism evidence="1 2">
    <name type="scientific">Flavobacterium lacisediminis</name>
    <dbReference type="NCBI Taxonomy" id="2989705"/>
    <lineage>
        <taxon>Bacteria</taxon>
        <taxon>Pseudomonadati</taxon>
        <taxon>Bacteroidota</taxon>
        <taxon>Flavobacteriia</taxon>
        <taxon>Flavobacteriales</taxon>
        <taxon>Flavobacteriaceae</taxon>
        <taxon>Flavobacterium</taxon>
    </lineage>
</organism>
<dbReference type="Proteomes" id="UP001165677">
    <property type="component" value="Unassembled WGS sequence"/>
</dbReference>
<dbReference type="InterPro" id="IPR035994">
    <property type="entry name" value="Nucleoside_phosphorylase_sf"/>
</dbReference>
<evidence type="ECO:0000313" key="1">
    <source>
        <dbReference type="EMBL" id="MCW1147445.1"/>
    </source>
</evidence>
<evidence type="ECO:0008006" key="3">
    <source>
        <dbReference type="Google" id="ProtNLM"/>
    </source>
</evidence>
<evidence type="ECO:0000313" key="2">
    <source>
        <dbReference type="Proteomes" id="UP001165677"/>
    </source>
</evidence>
<accession>A0ABT3EFU7</accession>
<dbReference type="RefSeq" id="WP_264368302.1">
    <property type="nucleotide sequence ID" value="NZ_JAPCIO010000002.1"/>
</dbReference>
<dbReference type="Gene3D" id="3.40.50.1580">
    <property type="entry name" value="Nucleoside phosphorylase domain"/>
    <property type="match status" value="1"/>
</dbReference>
<gene>
    <name evidence="1" type="ORF">OJ995_04340</name>
</gene>